<dbReference type="PANTHER" id="PTHR42879:SF2">
    <property type="entry name" value="3-OXOACYL-[ACYL-CARRIER-PROTEIN] REDUCTASE FABG"/>
    <property type="match status" value="1"/>
</dbReference>
<evidence type="ECO:0000256" key="1">
    <source>
        <dbReference type="ARBA" id="ARBA00006484"/>
    </source>
</evidence>
<dbReference type="SUPFAM" id="SSF51735">
    <property type="entry name" value="NAD(P)-binding Rossmann-fold domains"/>
    <property type="match status" value="1"/>
</dbReference>
<evidence type="ECO:0000313" key="3">
    <source>
        <dbReference type="Proteomes" id="UP001500298"/>
    </source>
</evidence>
<accession>A0ABP9D237</accession>
<dbReference type="EMBL" id="BAABJX010000009">
    <property type="protein sequence ID" value="GAA4822957.1"/>
    <property type="molecule type" value="Genomic_DNA"/>
</dbReference>
<gene>
    <name evidence="2" type="ORF">GCM10023331_04190</name>
</gene>
<organism evidence="2 3">
    <name type="scientific">Algivirga pacifica</name>
    <dbReference type="NCBI Taxonomy" id="1162670"/>
    <lineage>
        <taxon>Bacteria</taxon>
        <taxon>Pseudomonadati</taxon>
        <taxon>Bacteroidota</taxon>
        <taxon>Cytophagia</taxon>
        <taxon>Cytophagales</taxon>
        <taxon>Flammeovirgaceae</taxon>
        <taxon>Algivirga</taxon>
    </lineage>
</organism>
<name>A0ABP9D237_9BACT</name>
<dbReference type="RefSeq" id="WP_345368792.1">
    <property type="nucleotide sequence ID" value="NZ_BAABJX010000009.1"/>
</dbReference>
<dbReference type="InterPro" id="IPR036291">
    <property type="entry name" value="NAD(P)-bd_dom_sf"/>
</dbReference>
<dbReference type="PRINTS" id="PR00081">
    <property type="entry name" value="GDHRDH"/>
</dbReference>
<keyword evidence="3" id="KW-1185">Reference proteome</keyword>
<dbReference type="CDD" id="cd05233">
    <property type="entry name" value="SDR_c"/>
    <property type="match status" value="1"/>
</dbReference>
<evidence type="ECO:0000313" key="2">
    <source>
        <dbReference type="EMBL" id="GAA4822957.1"/>
    </source>
</evidence>
<protein>
    <submittedName>
        <fullName evidence="2">SDR family oxidoreductase</fullName>
    </submittedName>
</protein>
<sequence length="263" mass="28776">MDLQLKGKLAFISGSTKGIGRAIAEALLKEGARVIVNGRSNTAAVVEELRKIGDAEGIDGDVSDATQAEEMCQKIASFGDLDILVNNMGTFTPQKFEEISDQDWMEIFEKNVLSTIRLSRFFFPKMLERDFGRVIHIASEAGLRGLESMVHYSTTKGAQVVIGRGMANLTLGSGKNVTVNSILPGPTMTEGVKEWLKERAEYEGMAVEEFVSKFFKETEPNSLLQRFIRPEEVANTVAYLASPLSSAINGTALRVEGGLIKHI</sequence>
<comment type="similarity">
    <text evidence="1">Belongs to the short-chain dehydrogenases/reductases (SDR) family.</text>
</comment>
<proteinExistence type="inferred from homology"/>
<dbReference type="Pfam" id="PF13561">
    <property type="entry name" value="adh_short_C2"/>
    <property type="match status" value="1"/>
</dbReference>
<dbReference type="Gene3D" id="3.40.50.720">
    <property type="entry name" value="NAD(P)-binding Rossmann-like Domain"/>
    <property type="match status" value="1"/>
</dbReference>
<dbReference type="InterPro" id="IPR050259">
    <property type="entry name" value="SDR"/>
</dbReference>
<dbReference type="InterPro" id="IPR002347">
    <property type="entry name" value="SDR_fam"/>
</dbReference>
<dbReference type="Proteomes" id="UP001500298">
    <property type="component" value="Unassembled WGS sequence"/>
</dbReference>
<comment type="caution">
    <text evidence="2">The sequence shown here is derived from an EMBL/GenBank/DDBJ whole genome shotgun (WGS) entry which is preliminary data.</text>
</comment>
<dbReference type="PANTHER" id="PTHR42879">
    <property type="entry name" value="3-OXOACYL-(ACYL-CARRIER-PROTEIN) REDUCTASE"/>
    <property type="match status" value="1"/>
</dbReference>
<reference evidence="3" key="1">
    <citation type="journal article" date="2019" name="Int. J. Syst. Evol. Microbiol.">
        <title>The Global Catalogue of Microorganisms (GCM) 10K type strain sequencing project: providing services to taxonomists for standard genome sequencing and annotation.</title>
        <authorList>
            <consortium name="The Broad Institute Genomics Platform"/>
            <consortium name="The Broad Institute Genome Sequencing Center for Infectious Disease"/>
            <person name="Wu L."/>
            <person name="Ma J."/>
        </authorList>
    </citation>
    <scope>NUCLEOTIDE SEQUENCE [LARGE SCALE GENOMIC DNA]</scope>
    <source>
        <strain evidence="3">JCM 18326</strain>
    </source>
</reference>